<dbReference type="Proteomes" id="UP001239083">
    <property type="component" value="Unassembled WGS sequence"/>
</dbReference>
<comment type="caution">
    <text evidence="3">The sequence shown here is derived from an EMBL/GenBank/DDBJ whole genome shotgun (WGS) entry which is preliminary data.</text>
</comment>
<dbReference type="RefSeq" id="WP_307040629.1">
    <property type="nucleotide sequence ID" value="NZ_JAUSYY010000001.1"/>
</dbReference>
<evidence type="ECO:0000256" key="1">
    <source>
        <dbReference type="SAM" id="MobiDB-lite"/>
    </source>
</evidence>
<feature type="region of interest" description="Disordered" evidence="1">
    <location>
        <begin position="78"/>
        <end position="150"/>
    </location>
</feature>
<evidence type="ECO:0000313" key="4">
    <source>
        <dbReference type="Proteomes" id="UP001239083"/>
    </source>
</evidence>
<accession>A0ABU0R715</accession>
<name>A0ABU0R715_9MICO</name>
<dbReference type="EMBL" id="JAUSYY010000001">
    <property type="protein sequence ID" value="MDQ0893858.1"/>
    <property type="molecule type" value="Genomic_DNA"/>
</dbReference>
<keyword evidence="2" id="KW-0732">Signal</keyword>
<feature type="chain" id="PRO_5045291088" description="Secreted protein" evidence="2">
    <location>
        <begin position="26"/>
        <end position="150"/>
    </location>
</feature>
<proteinExistence type="predicted"/>
<protein>
    <recommendedName>
        <fullName evidence="5">Secreted protein</fullName>
    </recommendedName>
</protein>
<evidence type="ECO:0008006" key="5">
    <source>
        <dbReference type="Google" id="ProtNLM"/>
    </source>
</evidence>
<evidence type="ECO:0000313" key="3">
    <source>
        <dbReference type="EMBL" id="MDQ0893858.1"/>
    </source>
</evidence>
<sequence>MNRRTAPTVAIVATLAVLMSGSAGAAAQGGQVHDDLSPVAGASLGLARGHVIVRDDLSPTRLTGSIEQAVQPGAARAWSAQARREFHGAPAVQRRASTPWTAEARREFHGADAQQQSPTPTPWTAEARREFHSEPSVTVDDDQSPLNGTD</sequence>
<gene>
    <name evidence="3" type="ORF">QFZ26_001413</name>
</gene>
<evidence type="ECO:0000256" key="2">
    <source>
        <dbReference type="SAM" id="SignalP"/>
    </source>
</evidence>
<organism evidence="3 4">
    <name type="scientific">Agromyces ramosus</name>
    <dbReference type="NCBI Taxonomy" id="33879"/>
    <lineage>
        <taxon>Bacteria</taxon>
        <taxon>Bacillati</taxon>
        <taxon>Actinomycetota</taxon>
        <taxon>Actinomycetes</taxon>
        <taxon>Micrococcales</taxon>
        <taxon>Microbacteriaceae</taxon>
        <taxon>Agromyces</taxon>
    </lineage>
</organism>
<reference evidence="3 4" key="1">
    <citation type="submission" date="2023-07" db="EMBL/GenBank/DDBJ databases">
        <title>Comparative genomics of wheat-associated soil bacteria to identify genetic determinants of phenazine resistance.</title>
        <authorList>
            <person name="Mouncey N."/>
        </authorList>
    </citation>
    <scope>NUCLEOTIDE SEQUENCE [LARGE SCALE GENOMIC DNA]</scope>
    <source>
        <strain evidence="3 4">V3I3</strain>
    </source>
</reference>
<keyword evidence="4" id="KW-1185">Reference proteome</keyword>
<feature type="signal peptide" evidence="2">
    <location>
        <begin position="1"/>
        <end position="25"/>
    </location>
</feature>